<evidence type="ECO:0000256" key="2">
    <source>
        <dbReference type="ARBA" id="ARBA00009617"/>
    </source>
</evidence>
<evidence type="ECO:0000256" key="1">
    <source>
        <dbReference type="ARBA" id="ARBA00004651"/>
    </source>
</evidence>
<dbReference type="PANTHER" id="PTHR11328:SF24">
    <property type="entry name" value="MAJOR FACILITATOR SUPERFAMILY (MFS) PROFILE DOMAIN-CONTAINING PROTEIN"/>
    <property type="match status" value="1"/>
</dbReference>
<feature type="transmembrane region" description="Helical" evidence="8">
    <location>
        <begin position="407"/>
        <end position="426"/>
    </location>
</feature>
<dbReference type="RefSeq" id="WP_004943868.1">
    <property type="nucleotide sequence ID" value="NZ_CAMISH010000001.1"/>
</dbReference>
<comment type="caution">
    <text evidence="9">The sequence shown here is derived from an EMBL/GenBank/DDBJ whole genome shotgun (WGS) entry which is preliminary data.</text>
</comment>
<dbReference type="InterPro" id="IPR018043">
    <property type="entry name" value="Na/Gal_symport_CS"/>
</dbReference>
<dbReference type="PANTHER" id="PTHR11328">
    <property type="entry name" value="MAJOR FACILITATOR SUPERFAMILY DOMAIN-CONTAINING PROTEIN"/>
    <property type="match status" value="1"/>
</dbReference>
<dbReference type="PROSITE" id="PS00872">
    <property type="entry name" value="NA_GALACTOSIDE_SYMP"/>
    <property type="match status" value="1"/>
</dbReference>
<dbReference type="InterPro" id="IPR036259">
    <property type="entry name" value="MFS_trans_sf"/>
</dbReference>
<keyword evidence="5 8" id="KW-0812">Transmembrane</keyword>
<feature type="transmembrane region" description="Helical" evidence="8">
    <location>
        <begin position="109"/>
        <end position="130"/>
    </location>
</feature>
<feature type="transmembrane region" description="Helical" evidence="8">
    <location>
        <begin position="150"/>
        <end position="168"/>
    </location>
</feature>
<keyword evidence="7 8" id="KW-0472">Membrane</keyword>
<dbReference type="InterPro" id="IPR001927">
    <property type="entry name" value="Na/Gal_symport"/>
</dbReference>
<evidence type="ECO:0000256" key="5">
    <source>
        <dbReference type="ARBA" id="ARBA00022692"/>
    </source>
</evidence>
<evidence type="ECO:0000313" key="10">
    <source>
        <dbReference type="Proteomes" id="UP000248196"/>
    </source>
</evidence>
<comment type="subcellular location">
    <subcellularLocation>
        <location evidence="1">Cell membrane</location>
        <topology evidence="1">Multi-pass membrane protein</topology>
    </subcellularLocation>
</comment>
<evidence type="ECO:0000256" key="8">
    <source>
        <dbReference type="SAM" id="Phobius"/>
    </source>
</evidence>
<feature type="transmembrane region" description="Helical" evidence="8">
    <location>
        <begin position="363"/>
        <end position="387"/>
    </location>
</feature>
<keyword evidence="3" id="KW-0813">Transport</keyword>
<dbReference type="GO" id="GO:0008643">
    <property type="term" value="P:carbohydrate transport"/>
    <property type="evidence" value="ECO:0007669"/>
    <property type="project" value="InterPro"/>
</dbReference>
<keyword evidence="4" id="KW-1003">Cell membrane</keyword>
<evidence type="ECO:0000256" key="4">
    <source>
        <dbReference type="ARBA" id="ARBA00022475"/>
    </source>
</evidence>
<comment type="similarity">
    <text evidence="2">Belongs to the sodium:galactoside symporter (TC 2.A.2) family.</text>
</comment>
<feature type="transmembrane region" description="Helical" evidence="8">
    <location>
        <begin position="46"/>
        <end position="67"/>
    </location>
</feature>
<reference evidence="9 10" key="1">
    <citation type="submission" date="2017-11" db="EMBL/GenBank/DDBJ databases">
        <title>Genome sequence of the oocydin A producing rhizobacterium Serratia plymuthica 4Rx5.</title>
        <authorList>
            <person name="Matilla M.A."/>
            <person name="Udaondo Z."/>
            <person name="Salmond G.P.C."/>
        </authorList>
    </citation>
    <scope>NUCLEOTIDE SEQUENCE [LARGE SCALE GENOMIC DNA]</scope>
    <source>
        <strain evidence="9 10">4Rx5</strain>
    </source>
</reference>
<dbReference type="AlphaFoldDB" id="A0A318P565"/>
<proteinExistence type="inferred from homology"/>
<name>A0A318P565_SERPL</name>
<feature type="transmembrane region" description="Helical" evidence="8">
    <location>
        <begin position="266"/>
        <end position="289"/>
    </location>
</feature>
<dbReference type="GO" id="GO:0006814">
    <property type="term" value="P:sodium ion transport"/>
    <property type="evidence" value="ECO:0007669"/>
    <property type="project" value="InterPro"/>
</dbReference>
<feature type="transmembrane region" description="Helical" evidence="8">
    <location>
        <begin position="12"/>
        <end position="34"/>
    </location>
</feature>
<dbReference type="Pfam" id="PF13347">
    <property type="entry name" value="MFS_2"/>
    <property type="match status" value="1"/>
</dbReference>
<feature type="transmembrane region" description="Helical" evidence="8">
    <location>
        <begin position="79"/>
        <end position="97"/>
    </location>
</feature>
<feature type="transmembrane region" description="Helical" evidence="8">
    <location>
        <begin position="235"/>
        <end position="260"/>
    </location>
</feature>
<gene>
    <name evidence="9" type="ORF">CT690_00635</name>
</gene>
<dbReference type="OrthoDB" id="181905at2"/>
<dbReference type="SUPFAM" id="SSF103473">
    <property type="entry name" value="MFS general substrate transporter"/>
    <property type="match status" value="1"/>
</dbReference>
<evidence type="ECO:0000313" key="9">
    <source>
        <dbReference type="EMBL" id="PYD39825.1"/>
    </source>
</evidence>
<dbReference type="GO" id="GO:0015293">
    <property type="term" value="F:symporter activity"/>
    <property type="evidence" value="ECO:0007669"/>
    <property type="project" value="InterPro"/>
</dbReference>
<dbReference type="CDD" id="cd17332">
    <property type="entry name" value="MFS_MelB_like"/>
    <property type="match status" value="1"/>
</dbReference>
<feature type="transmembrane region" description="Helical" evidence="8">
    <location>
        <begin position="180"/>
        <end position="202"/>
    </location>
</feature>
<dbReference type="GO" id="GO:0005886">
    <property type="term" value="C:plasma membrane"/>
    <property type="evidence" value="ECO:0007669"/>
    <property type="project" value="UniProtKB-SubCell"/>
</dbReference>
<sequence>MSKLTVKEKIGYGLGDGASNIIWQTIMLFMAYFYTDIYGLSAFHMGIMFLVVRILDAFFDVYIGFLADHTSTKHGQFRPYLLWFSLPFGILGSLTFFTPEFGETGKLIYAYVSYTALSLLYTLVNVPYCAMINNLSQNPDERVSMQSYRFAFAALGGIIVSVIALPLTKTLGGGNLQHGYFYAMVLMGIISTVMFYLCFALTNEKYVRPVDKSQKFSTVFKELRHLSSDRNWRKLFLLNVVNLTAGILKTGGAMYFVTYYLHRPDLVSIILTIILGAKFFGSMFTTALYSTLDRLFAYKMAMTVQAAIMIGLFFVPAQYVVVICVIIGCIHFINSTATPLQWSLLSDIIDHIESKAGKSFSGLVFSTNIFAIKVGIAIGGALMGWLLTVGGYIGNSATQADTATLCIRLIFTVIPAMLILSLILILRKYNLEQKRDGGTYSPKNASADDLSEVKGELR</sequence>
<evidence type="ECO:0000256" key="7">
    <source>
        <dbReference type="ARBA" id="ARBA00023136"/>
    </source>
</evidence>
<dbReference type="InterPro" id="IPR039672">
    <property type="entry name" value="MFS_2"/>
</dbReference>
<dbReference type="Gene3D" id="1.20.1250.20">
    <property type="entry name" value="MFS general substrate transporter like domains"/>
    <property type="match status" value="2"/>
</dbReference>
<evidence type="ECO:0000256" key="6">
    <source>
        <dbReference type="ARBA" id="ARBA00022989"/>
    </source>
</evidence>
<dbReference type="NCBIfam" id="TIGR00792">
    <property type="entry name" value="gph"/>
    <property type="match status" value="1"/>
</dbReference>
<organism evidence="9 10">
    <name type="scientific">Serratia plymuthica</name>
    <dbReference type="NCBI Taxonomy" id="82996"/>
    <lineage>
        <taxon>Bacteria</taxon>
        <taxon>Pseudomonadati</taxon>
        <taxon>Pseudomonadota</taxon>
        <taxon>Gammaproteobacteria</taxon>
        <taxon>Enterobacterales</taxon>
        <taxon>Yersiniaceae</taxon>
        <taxon>Serratia</taxon>
    </lineage>
</organism>
<accession>A0A318P565</accession>
<feature type="transmembrane region" description="Helical" evidence="8">
    <location>
        <begin position="320"/>
        <end position="342"/>
    </location>
</feature>
<dbReference type="Proteomes" id="UP000248196">
    <property type="component" value="Unassembled WGS sequence"/>
</dbReference>
<protein>
    <submittedName>
        <fullName evidence="9">MFS transporter</fullName>
    </submittedName>
</protein>
<keyword evidence="6 8" id="KW-1133">Transmembrane helix</keyword>
<dbReference type="EMBL" id="PESE01000001">
    <property type="protein sequence ID" value="PYD39825.1"/>
    <property type="molecule type" value="Genomic_DNA"/>
</dbReference>
<evidence type="ECO:0000256" key="3">
    <source>
        <dbReference type="ARBA" id="ARBA00022448"/>
    </source>
</evidence>